<name>A0A6J7RFT5_9ZZZZ</name>
<proteinExistence type="predicted"/>
<reference evidence="1" key="1">
    <citation type="submission" date="2020-05" db="EMBL/GenBank/DDBJ databases">
        <authorList>
            <person name="Chiriac C."/>
            <person name="Salcher M."/>
            <person name="Ghai R."/>
            <person name="Kavagutti S V."/>
        </authorList>
    </citation>
    <scope>NUCLEOTIDE SEQUENCE</scope>
</reference>
<sequence length="81" mass="9385">MCSWFKAPVETDDYVPPDHLPCLQEGHLGRMRPTPAAGDGWYPQGRALQVHRRREGRGQGQWILRTHLWWLTTHLHAAGYI</sequence>
<gene>
    <name evidence="1" type="ORF">UFOPK4092_01336</name>
</gene>
<evidence type="ECO:0000313" key="1">
    <source>
        <dbReference type="EMBL" id="CAB5027622.1"/>
    </source>
</evidence>
<dbReference type="AlphaFoldDB" id="A0A6J7RFT5"/>
<organism evidence="1">
    <name type="scientific">freshwater metagenome</name>
    <dbReference type="NCBI Taxonomy" id="449393"/>
    <lineage>
        <taxon>unclassified sequences</taxon>
        <taxon>metagenomes</taxon>
        <taxon>ecological metagenomes</taxon>
    </lineage>
</organism>
<protein>
    <submittedName>
        <fullName evidence="1">Unannotated protein</fullName>
    </submittedName>
</protein>
<accession>A0A6J7RFT5</accession>
<dbReference type="EMBL" id="CAFBPJ010000186">
    <property type="protein sequence ID" value="CAB5027622.1"/>
    <property type="molecule type" value="Genomic_DNA"/>
</dbReference>